<reference evidence="2" key="1">
    <citation type="submission" date="2013-07" db="EMBL/GenBank/DDBJ databases">
        <title>The genome of Eucalyptus grandis.</title>
        <authorList>
            <person name="Schmutz J."/>
            <person name="Hayes R."/>
            <person name="Myburg A."/>
            <person name="Tuskan G."/>
            <person name="Grattapaglia D."/>
            <person name="Rokhsar D.S."/>
        </authorList>
    </citation>
    <scope>NUCLEOTIDE SEQUENCE</scope>
    <source>
        <tissue evidence="2">Leaf extractions</tissue>
    </source>
</reference>
<keyword evidence="1" id="KW-1133">Transmembrane helix</keyword>
<evidence type="ECO:0000256" key="1">
    <source>
        <dbReference type="SAM" id="Phobius"/>
    </source>
</evidence>
<evidence type="ECO:0000313" key="2">
    <source>
        <dbReference type="EMBL" id="KCW80150.1"/>
    </source>
</evidence>
<accession>A0A059CQD0</accession>
<dbReference type="AlphaFoldDB" id="A0A059CQD0"/>
<proteinExistence type="predicted"/>
<organism evidence="2">
    <name type="scientific">Eucalyptus grandis</name>
    <name type="common">Flooded gum</name>
    <dbReference type="NCBI Taxonomy" id="71139"/>
    <lineage>
        <taxon>Eukaryota</taxon>
        <taxon>Viridiplantae</taxon>
        <taxon>Streptophyta</taxon>
        <taxon>Embryophyta</taxon>
        <taxon>Tracheophyta</taxon>
        <taxon>Spermatophyta</taxon>
        <taxon>Magnoliopsida</taxon>
        <taxon>eudicotyledons</taxon>
        <taxon>Gunneridae</taxon>
        <taxon>Pentapetalae</taxon>
        <taxon>rosids</taxon>
        <taxon>malvids</taxon>
        <taxon>Myrtales</taxon>
        <taxon>Myrtaceae</taxon>
        <taxon>Myrtoideae</taxon>
        <taxon>Eucalypteae</taxon>
        <taxon>Eucalyptus</taxon>
    </lineage>
</organism>
<name>A0A059CQD0_EUCGR</name>
<feature type="transmembrane region" description="Helical" evidence="1">
    <location>
        <begin position="20"/>
        <end position="35"/>
    </location>
</feature>
<dbReference type="InParanoid" id="A0A059CQD0"/>
<dbReference type="Gramene" id="KCW80150">
    <property type="protein sequence ID" value="KCW80150"/>
    <property type="gene ID" value="EUGRSUZ_C01496"/>
</dbReference>
<sequence length="69" mass="8001">MQHNTNTFVLQPSFLVGDRILFYIVAHTSLPFLFFSSSCLLLFIAIFWFCVCFILFFTHALDASLVDFL</sequence>
<gene>
    <name evidence="2" type="ORF">EUGRSUZ_C01496</name>
</gene>
<keyword evidence="1" id="KW-0812">Transmembrane</keyword>
<feature type="transmembrane region" description="Helical" evidence="1">
    <location>
        <begin position="40"/>
        <end position="61"/>
    </location>
</feature>
<dbReference type="EMBL" id="KK198755">
    <property type="protein sequence ID" value="KCW80150.1"/>
    <property type="molecule type" value="Genomic_DNA"/>
</dbReference>
<protein>
    <submittedName>
        <fullName evidence="2">Uncharacterized protein</fullName>
    </submittedName>
</protein>
<keyword evidence="1" id="KW-0472">Membrane</keyword>